<dbReference type="SUPFAM" id="SSF50331">
    <property type="entry name" value="MOP-like"/>
    <property type="match status" value="1"/>
</dbReference>
<comment type="caution">
    <text evidence="6">The sequence shown here is derived from an EMBL/GenBank/DDBJ whole genome shotgun (WGS) entry which is preliminary data.</text>
</comment>
<dbReference type="Gene3D" id="2.40.50.100">
    <property type="match status" value="1"/>
</dbReference>
<dbReference type="PANTHER" id="PTHR42781:SF4">
    <property type="entry name" value="SPERMIDINE_PUTRESCINE IMPORT ATP-BINDING PROTEIN POTA"/>
    <property type="match status" value="1"/>
</dbReference>
<evidence type="ECO:0000256" key="2">
    <source>
        <dbReference type="ARBA" id="ARBA00022741"/>
    </source>
</evidence>
<dbReference type="Pfam" id="PF00005">
    <property type="entry name" value="ABC_tran"/>
    <property type="match status" value="1"/>
</dbReference>
<dbReference type="InterPro" id="IPR003593">
    <property type="entry name" value="AAA+_ATPase"/>
</dbReference>
<feature type="domain" description="ABC transporter" evidence="5">
    <location>
        <begin position="27"/>
        <end position="257"/>
    </location>
</feature>
<dbReference type="EMBL" id="SOAX01000003">
    <property type="protein sequence ID" value="TDT41660.1"/>
    <property type="molecule type" value="Genomic_DNA"/>
</dbReference>
<dbReference type="AlphaFoldDB" id="A0A4R7JTN5"/>
<dbReference type="Proteomes" id="UP000295830">
    <property type="component" value="Unassembled WGS sequence"/>
</dbReference>
<dbReference type="OrthoDB" id="9802264at2"/>
<dbReference type="InterPro" id="IPR050093">
    <property type="entry name" value="ABC_SmlMolc_Importer"/>
</dbReference>
<evidence type="ECO:0000256" key="1">
    <source>
        <dbReference type="ARBA" id="ARBA00022448"/>
    </source>
</evidence>
<sequence>MLEETSIYPMNQDTDDTQQRPPMGPLLSISSLSKQYPRTQARAVNDVSFNLYSGEILALLGPSGCGKTTTLRMLAGFETPDTGSIHLKDRDITSLPPQKRHIGMVFQDYALFPHMTLAENVTFAMQQIARDQRYTKALEWLELVGLGDLADRFPEELSGGQQQRVALVRTLAAEPELVLLDEPFSNLDAGLRERTRKEMRRLFKKTGTSVVLVTHDQAEAMTMADRIGVMKDGDLLQLGPPQQVYREPANAFVAEFLGHTNLLEAQASGESAATPLGQVDLNAPAEGRVTLSLRPEHLALVPSDDSDSATVVDREFRGHDYFYVLQRGEQRYCAIVPNHEPLEVGDRVRLKAHRQASVLPAEQQRKH</sequence>
<keyword evidence="3 6" id="KW-0067">ATP-binding</keyword>
<dbReference type="SUPFAM" id="SSF52540">
    <property type="entry name" value="P-loop containing nucleoside triphosphate hydrolases"/>
    <property type="match status" value="1"/>
</dbReference>
<dbReference type="FunFam" id="3.40.50.300:FF:000425">
    <property type="entry name" value="Probable ABC transporter, ATP-binding subunit"/>
    <property type="match status" value="1"/>
</dbReference>
<dbReference type="SMART" id="SM00382">
    <property type="entry name" value="AAA"/>
    <property type="match status" value="1"/>
</dbReference>
<dbReference type="Gene3D" id="3.40.50.300">
    <property type="entry name" value="P-loop containing nucleotide triphosphate hydrolases"/>
    <property type="match status" value="1"/>
</dbReference>
<dbReference type="Pfam" id="PF08402">
    <property type="entry name" value="TOBE_2"/>
    <property type="match status" value="1"/>
</dbReference>
<feature type="region of interest" description="Disordered" evidence="4">
    <location>
        <begin position="1"/>
        <end position="26"/>
    </location>
</feature>
<dbReference type="PROSITE" id="PS50893">
    <property type="entry name" value="ABC_TRANSPORTER_2"/>
    <property type="match status" value="1"/>
</dbReference>
<evidence type="ECO:0000313" key="7">
    <source>
        <dbReference type="Proteomes" id="UP000295830"/>
    </source>
</evidence>
<dbReference type="InterPro" id="IPR013611">
    <property type="entry name" value="Transp-assoc_OB_typ2"/>
</dbReference>
<evidence type="ECO:0000259" key="5">
    <source>
        <dbReference type="PROSITE" id="PS50893"/>
    </source>
</evidence>
<dbReference type="GO" id="GO:0043190">
    <property type="term" value="C:ATP-binding cassette (ABC) transporter complex"/>
    <property type="evidence" value="ECO:0007669"/>
    <property type="project" value="InterPro"/>
</dbReference>
<evidence type="ECO:0000256" key="4">
    <source>
        <dbReference type="SAM" id="MobiDB-lite"/>
    </source>
</evidence>
<dbReference type="GO" id="GO:0022857">
    <property type="term" value="F:transmembrane transporter activity"/>
    <property type="evidence" value="ECO:0007669"/>
    <property type="project" value="InterPro"/>
</dbReference>
<dbReference type="PANTHER" id="PTHR42781">
    <property type="entry name" value="SPERMIDINE/PUTRESCINE IMPORT ATP-BINDING PROTEIN POTA"/>
    <property type="match status" value="1"/>
</dbReference>
<protein>
    <submittedName>
        <fullName evidence="6">Iron(III) transport system ATP-binding protein</fullName>
    </submittedName>
</protein>
<gene>
    <name evidence="6" type="ORF">DES49_1762</name>
</gene>
<keyword evidence="7" id="KW-1185">Reference proteome</keyword>
<dbReference type="InterPro" id="IPR008995">
    <property type="entry name" value="Mo/tungstate-bd_C_term_dom"/>
</dbReference>
<dbReference type="GO" id="GO:0015697">
    <property type="term" value="P:quaternary ammonium group transport"/>
    <property type="evidence" value="ECO:0007669"/>
    <property type="project" value="UniProtKB-ARBA"/>
</dbReference>
<accession>A0A4R7JTN5</accession>
<dbReference type="GO" id="GO:0016887">
    <property type="term" value="F:ATP hydrolysis activity"/>
    <property type="evidence" value="ECO:0007669"/>
    <property type="project" value="InterPro"/>
</dbReference>
<reference evidence="6 7" key="1">
    <citation type="submission" date="2019-03" db="EMBL/GenBank/DDBJ databases">
        <title>Genomic Encyclopedia of Type Strains, Phase IV (KMG-IV): sequencing the most valuable type-strain genomes for metagenomic binning, comparative biology and taxonomic classification.</title>
        <authorList>
            <person name="Goeker M."/>
        </authorList>
    </citation>
    <scope>NUCLEOTIDE SEQUENCE [LARGE SCALE GENOMIC DNA]</scope>
    <source>
        <strain evidence="6 7">DSM 15505</strain>
    </source>
</reference>
<dbReference type="GO" id="GO:0005524">
    <property type="term" value="F:ATP binding"/>
    <property type="evidence" value="ECO:0007669"/>
    <property type="project" value="UniProtKB-KW"/>
</dbReference>
<name>A0A4R7JTN5_9GAMM</name>
<evidence type="ECO:0000256" key="3">
    <source>
        <dbReference type="ARBA" id="ARBA00022840"/>
    </source>
</evidence>
<dbReference type="InterPro" id="IPR017871">
    <property type="entry name" value="ABC_transporter-like_CS"/>
</dbReference>
<dbReference type="InterPro" id="IPR027417">
    <property type="entry name" value="P-loop_NTPase"/>
</dbReference>
<organism evidence="6 7">
    <name type="scientific">Halospina denitrificans</name>
    <dbReference type="NCBI Taxonomy" id="332522"/>
    <lineage>
        <taxon>Bacteria</taxon>
        <taxon>Pseudomonadati</taxon>
        <taxon>Pseudomonadota</taxon>
        <taxon>Gammaproteobacteria</taxon>
        <taxon>Halospina</taxon>
    </lineage>
</organism>
<dbReference type="PROSITE" id="PS00211">
    <property type="entry name" value="ABC_TRANSPORTER_1"/>
    <property type="match status" value="1"/>
</dbReference>
<proteinExistence type="predicted"/>
<keyword evidence="1" id="KW-0813">Transport</keyword>
<evidence type="ECO:0000313" key="6">
    <source>
        <dbReference type="EMBL" id="TDT41660.1"/>
    </source>
</evidence>
<dbReference type="InterPro" id="IPR003439">
    <property type="entry name" value="ABC_transporter-like_ATP-bd"/>
</dbReference>
<keyword evidence="2" id="KW-0547">Nucleotide-binding</keyword>